<dbReference type="PANTHER" id="PTHR12126:SF11">
    <property type="entry name" value="NADH DEHYDROGENASE [UBIQUINONE] 1 ALPHA SUBCOMPLEX SUBUNIT 9, MITOCHONDRIAL"/>
    <property type="match status" value="1"/>
</dbReference>
<feature type="transmembrane region" description="Helical" evidence="1">
    <location>
        <begin position="296"/>
        <end position="319"/>
    </location>
</feature>
<dbReference type="InterPro" id="IPR025695">
    <property type="entry name" value="DoxX-like"/>
</dbReference>
<gene>
    <name evidence="3" type="ORF">GCM10025770_15190</name>
</gene>
<dbReference type="Proteomes" id="UP001500547">
    <property type="component" value="Unassembled WGS sequence"/>
</dbReference>
<dbReference type="InterPro" id="IPR036291">
    <property type="entry name" value="NAD(P)-bd_dom_sf"/>
</dbReference>
<protein>
    <submittedName>
        <fullName evidence="3">SDR family oxidoreductase</fullName>
    </submittedName>
</protein>
<keyword evidence="4" id="KW-1185">Reference proteome</keyword>
<keyword evidence="1" id="KW-1133">Transmembrane helix</keyword>
<evidence type="ECO:0000313" key="4">
    <source>
        <dbReference type="Proteomes" id="UP001500547"/>
    </source>
</evidence>
<evidence type="ECO:0000256" key="1">
    <source>
        <dbReference type="SAM" id="Phobius"/>
    </source>
</evidence>
<comment type="caution">
    <text evidence="3">The sequence shown here is derived from an EMBL/GenBank/DDBJ whole genome shotgun (WGS) entry which is preliminary data.</text>
</comment>
<accession>A0ABP9QKE8</accession>
<feature type="domain" description="NAD-dependent epimerase/dehydratase" evidence="2">
    <location>
        <begin position="3"/>
        <end position="198"/>
    </location>
</feature>
<dbReference type="Pfam" id="PF13781">
    <property type="entry name" value="DoxX_3"/>
    <property type="match status" value="1"/>
</dbReference>
<organism evidence="3 4">
    <name type="scientific">Viridibacterium curvum</name>
    <dbReference type="NCBI Taxonomy" id="1101404"/>
    <lineage>
        <taxon>Bacteria</taxon>
        <taxon>Pseudomonadati</taxon>
        <taxon>Pseudomonadota</taxon>
        <taxon>Betaproteobacteria</taxon>
        <taxon>Rhodocyclales</taxon>
        <taxon>Rhodocyclaceae</taxon>
        <taxon>Viridibacterium</taxon>
    </lineage>
</organism>
<proteinExistence type="predicted"/>
<keyword evidence="1" id="KW-0472">Membrane</keyword>
<dbReference type="InterPro" id="IPR051207">
    <property type="entry name" value="ComplexI_NDUFA9_subunit"/>
</dbReference>
<dbReference type="InterPro" id="IPR001509">
    <property type="entry name" value="Epimerase_deHydtase"/>
</dbReference>
<dbReference type="PANTHER" id="PTHR12126">
    <property type="entry name" value="NADH-UBIQUINONE OXIDOREDUCTASE 39 KDA SUBUNIT-RELATED"/>
    <property type="match status" value="1"/>
</dbReference>
<name>A0ABP9QKE8_9RHOO</name>
<dbReference type="SUPFAM" id="SSF51735">
    <property type="entry name" value="NAD(P)-binding Rossmann-fold domains"/>
    <property type="match status" value="1"/>
</dbReference>
<dbReference type="RefSeq" id="WP_345532285.1">
    <property type="nucleotide sequence ID" value="NZ_BAABLD010000007.1"/>
</dbReference>
<reference evidence="4" key="1">
    <citation type="journal article" date="2019" name="Int. J. Syst. Evol. Microbiol.">
        <title>The Global Catalogue of Microorganisms (GCM) 10K type strain sequencing project: providing services to taxonomists for standard genome sequencing and annotation.</title>
        <authorList>
            <consortium name="The Broad Institute Genomics Platform"/>
            <consortium name="The Broad Institute Genome Sequencing Center for Infectious Disease"/>
            <person name="Wu L."/>
            <person name="Ma J."/>
        </authorList>
    </citation>
    <scope>NUCLEOTIDE SEQUENCE [LARGE SCALE GENOMIC DNA]</scope>
    <source>
        <strain evidence="4">JCM 18715</strain>
    </source>
</reference>
<feature type="transmembrane region" description="Helical" evidence="1">
    <location>
        <begin position="341"/>
        <end position="359"/>
    </location>
</feature>
<dbReference type="Gene3D" id="3.40.50.720">
    <property type="entry name" value="NAD(P)-binding Rossmann-like Domain"/>
    <property type="match status" value="1"/>
</dbReference>
<sequence>MRVLIVGSGGMVGSALAEALEWCGIEVGRAARRGLADLRLDLKALPPHAELVAKLRGWDLVVNACGLGPVHTEADHEAVHYLGACRLFDACVTAGVRRVLQVSALGDATTGSFIASKHAADDYLLRLPLEARVVRPSLLFSQRGESSRLLIALAQLPFALLPGGGRGLVQPVHLDDLVQLLVFLVRAPQVPSGIYELGGPQALSMADYVRVLGQRITGRAPRLAGLPAALAGVTAVLLQWWGSSLGGTQTQRVMQAGSTTDRDAFSAAFGRPPRPPLQFLTAQEARRCRQDFLRQLSLGLGRVALASVCLASAALPLLWPQQVAPFAHLQAVGLVGEPAQWAYYAMLLVDVVAAGLALFARSRFAWSVLGLIVAGYTLGLGLLSPALWFDPFGPLLKNLPMLAWIAALALWSRAEGEPA</sequence>
<dbReference type="EMBL" id="BAABLD010000007">
    <property type="protein sequence ID" value="GAA5163289.1"/>
    <property type="molecule type" value="Genomic_DNA"/>
</dbReference>
<dbReference type="Pfam" id="PF01370">
    <property type="entry name" value="Epimerase"/>
    <property type="match status" value="1"/>
</dbReference>
<evidence type="ECO:0000313" key="3">
    <source>
        <dbReference type="EMBL" id="GAA5163289.1"/>
    </source>
</evidence>
<feature type="transmembrane region" description="Helical" evidence="1">
    <location>
        <begin position="366"/>
        <end position="389"/>
    </location>
</feature>
<keyword evidence="1" id="KW-0812">Transmembrane</keyword>
<evidence type="ECO:0000259" key="2">
    <source>
        <dbReference type="Pfam" id="PF01370"/>
    </source>
</evidence>
<feature type="transmembrane region" description="Helical" evidence="1">
    <location>
        <begin position="223"/>
        <end position="242"/>
    </location>
</feature>